<dbReference type="GO" id="GO:0005886">
    <property type="term" value="C:plasma membrane"/>
    <property type="evidence" value="ECO:0007669"/>
    <property type="project" value="UniProtKB-SubCell"/>
</dbReference>
<dbReference type="GO" id="GO:0015562">
    <property type="term" value="F:efflux transmembrane transporter activity"/>
    <property type="evidence" value="ECO:0007669"/>
    <property type="project" value="InterPro"/>
</dbReference>
<dbReference type="RefSeq" id="WP_172961587.1">
    <property type="nucleotide sequence ID" value="NZ_AP017378.1"/>
</dbReference>
<dbReference type="AlphaFoldDB" id="A0A2Z6AV63"/>
<organism evidence="4 5">
    <name type="scientific">Desulfovibrio ferrophilus</name>
    <dbReference type="NCBI Taxonomy" id="241368"/>
    <lineage>
        <taxon>Bacteria</taxon>
        <taxon>Pseudomonadati</taxon>
        <taxon>Thermodesulfobacteriota</taxon>
        <taxon>Desulfovibrionia</taxon>
        <taxon>Desulfovibrionales</taxon>
        <taxon>Desulfovibrionaceae</taxon>
        <taxon>Desulfovibrio</taxon>
    </lineage>
</organism>
<dbReference type="InterPro" id="IPR010131">
    <property type="entry name" value="MdtP/NodT-like"/>
</dbReference>
<evidence type="ECO:0000256" key="3">
    <source>
        <dbReference type="SAM" id="MobiDB-lite"/>
    </source>
</evidence>
<dbReference type="Gene3D" id="1.20.1600.10">
    <property type="entry name" value="Outer membrane efflux proteins (OEP)"/>
    <property type="match status" value="1"/>
</dbReference>
<evidence type="ECO:0000313" key="4">
    <source>
        <dbReference type="EMBL" id="BBD07108.1"/>
    </source>
</evidence>
<feature type="signal peptide" evidence="2">
    <location>
        <begin position="1"/>
        <end position="19"/>
    </location>
</feature>
<dbReference type="NCBIfam" id="TIGR01845">
    <property type="entry name" value="outer_NodT"/>
    <property type="match status" value="1"/>
</dbReference>
<dbReference type="Pfam" id="PF02321">
    <property type="entry name" value="OEP"/>
    <property type="match status" value="2"/>
</dbReference>
<dbReference type="Gene3D" id="2.20.200.10">
    <property type="entry name" value="Outer membrane efflux proteins (OEP)"/>
    <property type="match status" value="1"/>
</dbReference>
<evidence type="ECO:0000256" key="1">
    <source>
        <dbReference type="ARBA" id="ARBA00007613"/>
    </source>
</evidence>
<dbReference type="PROSITE" id="PS51257">
    <property type="entry name" value="PROKAR_LIPOPROTEIN"/>
    <property type="match status" value="1"/>
</dbReference>
<proteinExistence type="inferred from homology"/>
<reference evidence="4 5" key="1">
    <citation type="journal article" date="2018" name="Sci. Adv.">
        <title>Multi-heme cytochromes provide a pathway for survival in energy-limited environments.</title>
        <authorList>
            <person name="Deng X."/>
            <person name="Dohmae N."/>
            <person name="Nealson K.H."/>
            <person name="Hashimoto K."/>
            <person name="Okamoto A."/>
        </authorList>
    </citation>
    <scope>NUCLEOTIDE SEQUENCE [LARGE SCALE GENOMIC DNA]</scope>
    <source>
        <strain evidence="4 5">IS5</strain>
    </source>
</reference>
<dbReference type="PANTHER" id="PTHR30203:SF33">
    <property type="entry name" value="BLR4455 PROTEIN"/>
    <property type="match status" value="1"/>
</dbReference>
<keyword evidence="2" id="KW-0472">Membrane</keyword>
<keyword evidence="2" id="KW-0732">Signal</keyword>
<gene>
    <name evidence="4" type="ORF">DFE_0382</name>
</gene>
<keyword evidence="2" id="KW-0812">Transmembrane</keyword>
<dbReference type="KEGG" id="dfl:DFE_0382"/>
<dbReference type="PANTHER" id="PTHR30203">
    <property type="entry name" value="OUTER MEMBRANE CATION EFFLUX PROTEIN"/>
    <property type="match status" value="1"/>
</dbReference>
<keyword evidence="2 4" id="KW-0449">Lipoprotein</keyword>
<dbReference type="SUPFAM" id="SSF56954">
    <property type="entry name" value="Outer membrane efflux proteins (OEP)"/>
    <property type="match status" value="1"/>
</dbReference>
<dbReference type="Proteomes" id="UP000269883">
    <property type="component" value="Chromosome"/>
</dbReference>
<keyword evidence="2" id="KW-1134">Transmembrane beta strand</keyword>
<keyword evidence="2" id="KW-0564">Palmitate</keyword>
<dbReference type="EMBL" id="AP017378">
    <property type="protein sequence ID" value="BBD07108.1"/>
    <property type="molecule type" value="Genomic_DNA"/>
</dbReference>
<comment type="similarity">
    <text evidence="1 2">Belongs to the outer membrane factor (OMF) (TC 1.B.17) family.</text>
</comment>
<accession>A0A2Z6AV63</accession>
<feature type="region of interest" description="Disordered" evidence="3">
    <location>
        <begin position="101"/>
        <end position="121"/>
    </location>
</feature>
<name>A0A2Z6AV63_9BACT</name>
<feature type="chain" id="PRO_5016190139" evidence="2">
    <location>
        <begin position="20"/>
        <end position="482"/>
    </location>
</feature>
<sequence length="482" mass="52356">MKHLRLLLLTCVTPLVILAVGCAPFAPEKRDTLSAALPAHYSLYSPLGEAPGQWWEQFNSAQLNMLVDKALSRGFTLRQYWAQLEQSRALARQAGAALTPSLNATGDTGHTRSWTETPSSGADSLTLSDSYGLGLAASYELDLWGRLRATAQSGLLDAQASREDLNTAAITVAGEVSEAWLDLLATREQVRLVRNQVATNEQILSVQQLLFAASQASALDILQQQQTLAATKALLPPLKTQERTTLNELAILTGQMPGSLQLPQSSALPDLPTPPKTGFPADLLASRPDIRSAGLALESADWQIATARADRLPDLTLSASADYGGNTLENLFDAWSLNLASSLVFPLLDGGTRAAEVDRTRALAQERLAAYEETVFTAIQEVEDALVTESGQQDYLLALGKQLTAARLAKEEAHRRYLNGVDDYLSMLNALTTVQTLERTLIQEKTDLLKNRITLYRALGTDWADKLTPTGLILTNITRKHS</sequence>
<protein>
    <submittedName>
        <fullName evidence="4">RND efflux system, outer membrane lipoprotein, NodT family</fullName>
    </submittedName>
</protein>
<dbReference type="InterPro" id="IPR003423">
    <property type="entry name" value="OMP_efflux"/>
</dbReference>
<keyword evidence="5" id="KW-1185">Reference proteome</keyword>
<evidence type="ECO:0000313" key="5">
    <source>
        <dbReference type="Proteomes" id="UP000269883"/>
    </source>
</evidence>
<comment type="subcellular location">
    <subcellularLocation>
        <location evidence="2">Cell membrane</location>
        <topology evidence="2">Lipid-anchor</topology>
    </subcellularLocation>
</comment>
<evidence type="ECO:0000256" key="2">
    <source>
        <dbReference type="RuleBase" id="RU362097"/>
    </source>
</evidence>